<keyword evidence="1" id="KW-0436">Ligase</keyword>
<dbReference type="SUPFAM" id="SSF51246">
    <property type="entry name" value="Rudiment single hybrid motif"/>
    <property type="match status" value="1"/>
</dbReference>
<protein>
    <submittedName>
        <fullName evidence="5">Acetyl-CoA carboxylase (ACC-alpha)</fullName>
    </submittedName>
</protein>
<accession>A0ABP0QZ71</accession>
<sequence length="328" mass="36828">MGIALYNIPDIRRFYGMDPAECTKIDFFQVDYPPITSHCCASRITAENPDEGFKPTSGKINSIRFQSSGDCWGYFSVGLKGGIHEFADSQFGHIFAKGPNREAARKSLRFALMNLDVSGDIRHPVDYLVDLIETQKYKENTIDTMWLDGLIASKAISPSTGVMDVVFYAAVYRAFEIVKTRTRDALSSMQKGQLVLLGKSDTDALVSFPIEITYDEKKFSFHVHRTRSDMYAFTINGKTLKAKVREQPDGSLYVSLGATELWGTRHPKTPIDHRLFGCVRRWVGEVRVKNYGDAARRVPVPPIQEVKLGEMSVVAVRLVEQPGIDGWT</sequence>
<dbReference type="InterPro" id="IPR005482">
    <property type="entry name" value="Biotin_COase_C"/>
</dbReference>
<dbReference type="PANTHER" id="PTHR45728">
    <property type="entry name" value="ACETYL-COA CARBOXYLASE, ISOFORM A"/>
    <property type="match status" value="1"/>
</dbReference>
<dbReference type="InterPro" id="IPR049074">
    <property type="entry name" value="ACCA_BT"/>
</dbReference>
<feature type="domain" description="Biotin carboxylation" evidence="4">
    <location>
        <begin position="1"/>
        <end position="152"/>
    </location>
</feature>
<dbReference type="Gene3D" id="3.30.470.20">
    <property type="entry name" value="ATP-grasp fold, B domain"/>
    <property type="match status" value="1"/>
</dbReference>
<dbReference type="PANTHER" id="PTHR45728:SF3">
    <property type="entry name" value="ACETYL-COA CARBOXYLASE"/>
    <property type="match status" value="1"/>
</dbReference>
<reference evidence="5 6" key="1">
    <citation type="submission" date="2024-02" db="EMBL/GenBank/DDBJ databases">
        <authorList>
            <person name="Chen Y."/>
            <person name="Shah S."/>
            <person name="Dougan E. K."/>
            <person name="Thang M."/>
            <person name="Chan C."/>
        </authorList>
    </citation>
    <scope>NUCLEOTIDE SEQUENCE [LARGE SCALE GENOMIC DNA]</scope>
</reference>
<dbReference type="Proteomes" id="UP001642464">
    <property type="component" value="Unassembled WGS sequence"/>
</dbReference>
<organism evidence="5 6">
    <name type="scientific">Durusdinium trenchii</name>
    <dbReference type="NCBI Taxonomy" id="1381693"/>
    <lineage>
        <taxon>Eukaryota</taxon>
        <taxon>Sar</taxon>
        <taxon>Alveolata</taxon>
        <taxon>Dinophyceae</taxon>
        <taxon>Suessiales</taxon>
        <taxon>Symbiodiniaceae</taxon>
        <taxon>Durusdinium</taxon>
    </lineage>
</organism>
<keyword evidence="6" id="KW-1185">Reference proteome</keyword>
<keyword evidence="2" id="KW-0547">Nucleotide-binding</keyword>
<dbReference type="InterPro" id="IPR011054">
    <property type="entry name" value="Rudment_hybrid_motif"/>
</dbReference>
<evidence type="ECO:0000256" key="3">
    <source>
        <dbReference type="ARBA" id="ARBA00022840"/>
    </source>
</evidence>
<dbReference type="Pfam" id="PF21385">
    <property type="entry name" value="ACCA_BT"/>
    <property type="match status" value="1"/>
</dbReference>
<evidence type="ECO:0000256" key="1">
    <source>
        <dbReference type="ARBA" id="ARBA00022598"/>
    </source>
</evidence>
<proteinExistence type="predicted"/>
<keyword evidence="3" id="KW-0067">ATP-binding</keyword>
<dbReference type="InterPro" id="IPR049076">
    <property type="entry name" value="ACCA"/>
</dbReference>
<dbReference type="InterPro" id="IPR011764">
    <property type="entry name" value="Biotin_carboxylation_dom"/>
</dbReference>
<evidence type="ECO:0000256" key="2">
    <source>
        <dbReference type="ARBA" id="ARBA00022741"/>
    </source>
</evidence>
<comment type="caution">
    <text evidence="5">The sequence shown here is derived from an EMBL/GenBank/DDBJ whole genome shotgun (WGS) entry which is preliminary data.</text>
</comment>
<dbReference type="PROSITE" id="PS50979">
    <property type="entry name" value="BC"/>
    <property type="match status" value="1"/>
</dbReference>
<gene>
    <name evidence="5" type="ORF">SCF082_LOCUS43914</name>
</gene>
<evidence type="ECO:0000313" key="6">
    <source>
        <dbReference type="Proteomes" id="UP001642464"/>
    </source>
</evidence>
<evidence type="ECO:0000313" key="5">
    <source>
        <dbReference type="EMBL" id="CAK9093358.1"/>
    </source>
</evidence>
<dbReference type="EMBL" id="CAXAMM010040462">
    <property type="protein sequence ID" value="CAK9093358.1"/>
    <property type="molecule type" value="Genomic_DNA"/>
</dbReference>
<dbReference type="Pfam" id="PF02785">
    <property type="entry name" value="Biotin_carb_C"/>
    <property type="match status" value="1"/>
</dbReference>
<name>A0ABP0QZ71_9DINO</name>
<evidence type="ECO:0000259" key="4">
    <source>
        <dbReference type="PROSITE" id="PS50979"/>
    </source>
</evidence>
<dbReference type="SMART" id="SM00878">
    <property type="entry name" value="Biotin_carb_C"/>
    <property type="match status" value="1"/>
</dbReference>